<keyword evidence="5 6" id="KW-0472">Membrane</keyword>
<reference evidence="7 8" key="1">
    <citation type="journal article" date="2019" name="Nat. Med.">
        <title>A library of human gut bacterial isolates paired with longitudinal multiomics data enables mechanistic microbiome research.</title>
        <authorList>
            <person name="Poyet M."/>
            <person name="Groussin M."/>
            <person name="Gibbons S.M."/>
            <person name="Avila-Pacheco J."/>
            <person name="Jiang X."/>
            <person name="Kearney S.M."/>
            <person name="Perrotta A.R."/>
            <person name="Berdy B."/>
            <person name="Zhao S."/>
            <person name="Lieberman T.D."/>
            <person name="Swanson P.K."/>
            <person name="Smith M."/>
            <person name="Roesemann S."/>
            <person name="Alexander J.E."/>
            <person name="Rich S.A."/>
            <person name="Livny J."/>
            <person name="Vlamakis H."/>
            <person name="Clish C."/>
            <person name="Bullock K."/>
            <person name="Deik A."/>
            <person name="Scott J."/>
            <person name="Pierce K.A."/>
            <person name="Xavier R.J."/>
            <person name="Alm E.J."/>
        </authorList>
    </citation>
    <scope>NUCLEOTIDE SEQUENCE [LARGE SCALE GENOMIC DNA]</scope>
    <source>
        <strain evidence="7 8">BIOML-A2</strain>
    </source>
</reference>
<comment type="similarity">
    <text evidence="2">Belongs to the TMEM86 family.</text>
</comment>
<dbReference type="PANTHER" id="PTHR31885">
    <property type="entry name" value="GH04784P"/>
    <property type="match status" value="1"/>
</dbReference>
<comment type="subcellular location">
    <subcellularLocation>
        <location evidence="1">Membrane</location>
        <topology evidence="1">Multi-pass membrane protein</topology>
    </subcellularLocation>
</comment>
<keyword evidence="4 6" id="KW-1133">Transmembrane helix</keyword>
<gene>
    <name evidence="7" type="ORF">F2Y13_06480</name>
</gene>
<dbReference type="GO" id="GO:0016020">
    <property type="term" value="C:membrane"/>
    <property type="evidence" value="ECO:0007669"/>
    <property type="project" value="UniProtKB-SubCell"/>
</dbReference>
<evidence type="ECO:0000256" key="2">
    <source>
        <dbReference type="ARBA" id="ARBA00007375"/>
    </source>
</evidence>
<feature type="transmembrane region" description="Helical" evidence="6">
    <location>
        <begin position="77"/>
        <end position="94"/>
    </location>
</feature>
<dbReference type="InterPro" id="IPR012506">
    <property type="entry name" value="TMEM86B-like"/>
</dbReference>
<organism evidence="7 8">
    <name type="scientific">Alistipes shahii</name>
    <dbReference type="NCBI Taxonomy" id="328814"/>
    <lineage>
        <taxon>Bacteria</taxon>
        <taxon>Pseudomonadati</taxon>
        <taxon>Bacteroidota</taxon>
        <taxon>Bacteroidia</taxon>
        <taxon>Bacteroidales</taxon>
        <taxon>Rikenellaceae</taxon>
        <taxon>Alistipes</taxon>
    </lineage>
</organism>
<dbReference type="Proteomes" id="UP000323567">
    <property type="component" value="Unassembled WGS sequence"/>
</dbReference>
<evidence type="ECO:0000256" key="3">
    <source>
        <dbReference type="ARBA" id="ARBA00022692"/>
    </source>
</evidence>
<feature type="transmembrane region" description="Helical" evidence="6">
    <location>
        <begin position="132"/>
        <end position="149"/>
    </location>
</feature>
<proteinExistence type="inferred from homology"/>
<feature type="transmembrane region" description="Helical" evidence="6">
    <location>
        <begin position="155"/>
        <end position="173"/>
    </location>
</feature>
<dbReference type="Pfam" id="PF07947">
    <property type="entry name" value="YhhN"/>
    <property type="match status" value="1"/>
</dbReference>
<evidence type="ECO:0000256" key="4">
    <source>
        <dbReference type="ARBA" id="ARBA00022989"/>
    </source>
</evidence>
<dbReference type="PANTHER" id="PTHR31885:SF6">
    <property type="entry name" value="GH04784P"/>
    <property type="match status" value="1"/>
</dbReference>
<feature type="transmembrane region" description="Helical" evidence="6">
    <location>
        <begin position="100"/>
        <end position="120"/>
    </location>
</feature>
<accession>A0A5B3GAF3</accession>
<evidence type="ECO:0000313" key="7">
    <source>
        <dbReference type="EMBL" id="KAA2370608.1"/>
    </source>
</evidence>
<evidence type="ECO:0000256" key="5">
    <source>
        <dbReference type="ARBA" id="ARBA00023136"/>
    </source>
</evidence>
<name>A0A5B3GAF3_9BACT</name>
<dbReference type="GO" id="GO:0016787">
    <property type="term" value="F:hydrolase activity"/>
    <property type="evidence" value="ECO:0007669"/>
    <property type="project" value="TreeGrafter"/>
</dbReference>
<evidence type="ECO:0000256" key="6">
    <source>
        <dbReference type="SAM" id="Phobius"/>
    </source>
</evidence>
<comment type="caution">
    <text evidence="7">The sequence shown here is derived from an EMBL/GenBank/DDBJ whole genome shotgun (WGS) entry which is preliminary data.</text>
</comment>
<sequence>MRRFSRIFAWTTLFFVAGAVLFFTKAAALPYKVAWPVLLLSLATFLSRRRELLPFGFAFLFSAAGDAVGARGLFIPQMAFFALAHAAYVCWFLPRARRRLRAVSLAVTVPLLVFLFAAIVPEAPFPAERIGVAVYGLVIAAMLYSALQYDGACAAGFRCAALLFVFSDAVIAWNRFIGPVPARTWIVMITYYLAQYLFFRFAFKTAARN</sequence>
<feature type="transmembrane region" description="Helical" evidence="6">
    <location>
        <begin position="185"/>
        <end position="203"/>
    </location>
</feature>
<dbReference type="EMBL" id="VVXK01000007">
    <property type="protein sequence ID" value="KAA2370608.1"/>
    <property type="molecule type" value="Genomic_DNA"/>
</dbReference>
<dbReference type="RefSeq" id="WP_044053976.1">
    <property type="nucleotide sequence ID" value="NZ_CAUCFE010000020.1"/>
</dbReference>
<evidence type="ECO:0000313" key="8">
    <source>
        <dbReference type="Proteomes" id="UP000323567"/>
    </source>
</evidence>
<dbReference type="GeneID" id="92758584"/>
<evidence type="ECO:0000256" key="1">
    <source>
        <dbReference type="ARBA" id="ARBA00004141"/>
    </source>
</evidence>
<dbReference type="AlphaFoldDB" id="A0A5B3GAF3"/>
<keyword evidence="3 6" id="KW-0812">Transmembrane</keyword>
<protein>
    <submittedName>
        <fullName evidence="7">Lysoplasmalogenase</fullName>
    </submittedName>
</protein>